<protein>
    <submittedName>
        <fullName evidence="2">Uncharacterized protein</fullName>
    </submittedName>
</protein>
<dbReference type="VEuPathDB" id="FungiDB:PSTT_00697"/>
<evidence type="ECO:0000313" key="2">
    <source>
        <dbReference type="EMBL" id="POW17284.1"/>
    </source>
</evidence>
<feature type="compositionally biased region" description="Basic residues" evidence="1">
    <location>
        <begin position="1"/>
        <end position="18"/>
    </location>
</feature>
<evidence type="ECO:0000313" key="3">
    <source>
        <dbReference type="Proteomes" id="UP000239156"/>
    </source>
</evidence>
<dbReference type="EMBL" id="PKSL01000003">
    <property type="protein sequence ID" value="POW17284.1"/>
    <property type="molecule type" value="Genomic_DNA"/>
</dbReference>
<evidence type="ECO:0000256" key="1">
    <source>
        <dbReference type="SAM" id="MobiDB-lite"/>
    </source>
</evidence>
<dbReference type="VEuPathDB" id="FungiDB:PSHT_00335"/>
<dbReference type="Proteomes" id="UP000239156">
    <property type="component" value="Unassembled WGS sequence"/>
</dbReference>
<sequence length="214" mass="23940">MLTRRTDRRKPRKSRGTQRIRTLSASQESKFGRNLIMQLNSQAKTSMREMHTNLNAVKKLTSEEQLFYMANRIVVGRDSQSVNSANKFILGIMEGPARLLSVGQTKPSRAAFLFHSVKSQRDSVPNDIIPVNVEWFSASWKTRGTRPISIKAIGSVAGSRARCSRSSSPVREEKRDSFNNQEAYLSHCSARGEVRRGSNSIPCSRCVCCGGKKC</sequence>
<dbReference type="AlphaFoldDB" id="A0A2S4W675"/>
<reference evidence="2" key="1">
    <citation type="submission" date="2017-12" db="EMBL/GenBank/DDBJ databases">
        <title>Gene loss provides genomic basis for host adaptation in cereal stripe rust fungi.</title>
        <authorList>
            <person name="Xia C."/>
        </authorList>
    </citation>
    <scope>NUCLEOTIDE SEQUENCE [LARGE SCALE GENOMIC DNA]</scope>
    <source>
        <strain evidence="2">93-210</strain>
    </source>
</reference>
<name>A0A2S4W675_9BASI</name>
<keyword evidence="3" id="KW-1185">Reference proteome</keyword>
<comment type="caution">
    <text evidence="2">The sequence shown here is derived from an EMBL/GenBank/DDBJ whole genome shotgun (WGS) entry which is preliminary data.</text>
</comment>
<proteinExistence type="predicted"/>
<organism evidence="2 3">
    <name type="scientific">Puccinia striiformis</name>
    <dbReference type="NCBI Taxonomy" id="27350"/>
    <lineage>
        <taxon>Eukaryota</taxon>
        <taxon>Fungi</taxon>
        <taxon>Dikarya</taxon>
        <taxon>Basidiomycota</taxon>
        <taxon>Pucciniomycotina</taxon>
        <taxon>Pucciniomycetes</taxon>
        <taxon>Pucciniales</taxon>
        <taxon>Pucciniaceae</taxon>
        <taxon>Puccinia</taxon>
    </lineage>
</organism>
<accession>A0A2S4W675</accession>
<gene>
    <name evidence="2" type="ORF">PSTT_00697</name>
</gene>
<feature type="region of interest" description="Disordered" evidence="1">
    <location>
        <begin position="1"/>
        <end position="24"/>
    </location>
</feature>